<comment type="caution">
    <text evidence="1">The sequence shown here is derived from an EMBL/GenBank/DDBJ whole genome shotgun (WGS) entry which is preliminary data.</text>
</comment>
<dbReference type="InterPro" id="IPR021527">
    <property type="entry name" value="DUF2795"/>
</dbReference>
<evidence type="ECO:0000313" key="2">
    <source>
        <dbReference type="Proteomes" id="UP000586918"/>
    </source>
</evidence>
<dbReference type="Pfam" id="PF11387">
    <property type="entry name" value="DUF2795"/>
    <property type="match status" value="1"/>
</dbReference>
<name>A0A848DLG2_9PSEU</name>
<dbReference type="RefSeq" id="WP_169414284.1">
    <property type="nucleotide sequence ID" value="NZ_JAAXKZ010000074.1"/>
</dbReference>
<organism evidence="1 2">
    <name type="scientific">Pseudonocardia bannensis</name>
    <dbReference type="NCBI Taxonomy" id="630973"/>
    <lineage>
        <taxon>Bacteria</taxon>
        <taxon>Bacillati</taxon>
        <taxon>Actinomycetota</taxon>
        <taxon>Actinomycetes</taxon>
        <taxon>Pseudonocardiales</taxon>
        <taxon>Pseudonocardiaceae</taxon>
        <taxon>Pseudonocardia</taxon>
    </lineage>
</organism>
<keyword evidence="2" id="KW-1185">Reference proteome</keyword>
<gene>
    <name evidence="1" type="ORF">HF519_18805</name>
</gene>
<sequence length="63" mass="7047">MAVNPIQLQKFLRGMDYPARRDELVRHAEQQGADQQVLDALRRIPDREYDGPNAVSAAVADVA</sequence>
<reference evidence="1 2" key="1">
    <citation type="submission" date="2020-04" db="EMBL/GenBank/DDBJ databases">
        <authorList>
            <person name="Klaysubun C."/>
            <person name="Duangmal K."/>
            <person name="Lipun K."/>
        </authorList>
    </citation>
    <scope>NUCLEOTIDE SEQUENCE [LARGE SCALE GENOMIC DNA]</scope>
    <source>
        <strain evidence="1 2">DSM 45300</strain>
    </source>
</reference>
<protein>
    <submittedName>
        <fullName evidence="1">DUF2795 domain-containing protein</fullName>
    </submittedName>
</protein>
<evidence type="ECO:0000313" key="1">
    <source>
        <dbReference type="EMBL" id="NMH93587.1"/>
    </source>
</evidence>
<dbReference type="EMBL" id="JAAXKZ010000074">
    <property type="protein sequence ID" value="NMH93587.1"/>
    <property type="molecule type" value="Genomic_DNA"/>
</dbReference>
<dbReference type="AlphaFoldDB" id="A0A848DLG2"/>
<proteinExistence type="predicted"/>
<accession>A0A848DLG2</accession>
<dbReference type="Proteomes" id="UP000586918">
    <property type="component" value="Unassembled WGS sequence"/>
</dbReference>